<keyword evidence="2" id="KW-1185">Reference proteome</keyword>
<protein>
    <submittedName>
        <fullName evidence="1">3811_t:CDS:1</fullName>
    </submittedName>
</protein>
<dbReference type="Proteomes" id="UP000789702">
    <property type="component" value="Unassembled WGS sequence"/>
</dbReference>
<reference evidence="1" key="1">
    <citation type="submission" date="2021-06" db="EMBL/GenBank/DDBJ databases">
        <authorList>
            <person name="Kallberg Y."/>
            <person name="Tangrot J."/>
            <person name="Rosling A."/>
        </authorList>
    </citation>
    <scope>NUCLEOTIDE SEQUENCE</scope>
    <source>
        <strain evidence="1">IL203A</strain>
    </source>
</reference>
<gene>
    <name evidence="1" type="ORF">DHETER_LOCUS10795</name>
</gene>
<feature type="non-terminal residue" evidence="1">
    <location>
        <position position="1"/>
    </location>
</feature>
<comment type="caution">
    <text evidence="1">The sequence shown here is derived from an EMBL/GenBank/DDBJ whole genome shotgun (WGS) entry which is preliminary data.</text>
</comment>
<proteinExistence type="predicted"/>
<dbReference type="EMBL" id="CAJVPU010022005">
    <property type="protein sequence ID" value="CAG8683742.1"/>
    <property type="molecule type" value="Genomic_DNA"/>
</dbReference>
<name>A0ACA9NZ40_9GLOM</name>
<feature type="non-terminal residue" evidence="1">
    <location>
        <position position="66"/>
    </location>
</feature>
<accession>A0ACA9NZ40</accession>
<sequence length="66" mass="7663">QLCHTQIAEITSKIIANIAKTVFKEVEEEILIDNENVEMLNFAKNLYSNEQYLDLNISTFINFRSP</sequence>
<evidence type="ECO:0000313" key="1">
    <source>
        <dbReference type="EMBL" id="CAG8683742.1"/>
    </source>
</evidence>
<organism evidence="1 2">
    <name type="scientific">Dentiscutata heterogama</name>
    <dbReference type="NCBI Taxonomy" id="1316150"/>
    <lineage>
        <taxon>Eukaryota</taxon>
        <taxon>Fungi</taxon>
        <taxon>Fungi incertae sedis</taxon>
        <taxon>Mucoromycota</taxon>
        <taxon>Glomeromycotina</taxon>
        <taxon>Glomeromycetes</taxon>
        <taxon>Diversisporales</taxon>
        <taxon>Gigasporaceae</taxon>
        <taxon>Dentiscutata</taxon>
    </lineage>
</organism>
<evidence type="ECO:0000313" key="2">
    <source>
        <dbReference type="Proteomes" id="UP000789702"/>
    </source>
</evidence>